<keyword evidence="2" id="KW-1185">Reference proteome</keyword>
<reference evidence="1 2" key="1">
    <citation type="journal article" date="2015" name="Stand. Genomic Sci.">
        <title>Genomic Encyclopedia of Bacterial and Archaeal Type Strains, Phase III: the genomes of soil and plant-associated and newly described type strains.</title>
        <authorList>
            <person name="Whitman W.B."/>
            <person name="Woyke T."/>
            <person name="Klenk H.P."/>
            <person name="Zhou Y."/>
            <person name="Lilburn T.G."/>
            <person name="Beck B.J."/>
            <person name="De Vos P."/>
            <person name="Vandamme P."/>
            <person name="Eisen J.A."/>
            <person name="Garrity G."/>
            <person name="Hugenholtz P."/>
            <person name="Kyrpides N.C."/>
        </authorList>
    </citation>
    <scope>NUCLEOTIDE SEQUENCE [LARGE SCALE GENOMIC DNA]</scope>
    <source>
        <strain evidence="1 2">VKM Ac-2538</strain>
    </source>
</reference>
<dbReference type="Proteomes" id="UP000295818">
    <property type="component" value="Unassembled WGS sequence"/>
</dbReference>
<evidence type="ECO:0000313" key="2">
    <source>
        <dbReference type="Proteomes" id="UP000295818"/>
    </source>
</evidence>
<sequence length="128" mass="13889">MLPALLLSLSPGLLRVPTGLLTTGALAPTTLPWLLPLPWLLALARVLRLLAPSATLLRRLALARLDRRLTGLLAAGALAPATATLARLLSPATLPWLSPLPALLAPRLPRTPRPLWRRRHMRSLETHV</sequence>
<comment type="caution">
    <text evidence="1">The sequence shown here is derived from an EMBL/GenBank/DDBJ whole genome shotgun (WGS) entry which is preliminary data.</text>
</comment>
<dbReference type="RefSeq" id="WP_241999312.1">
    <property type="nucleotide sequence ID" value="NZ_SLWM01000025.1"/>
</dbReference>
<accession>A0ABY2BBJ7</accession>
<name>A0ABY2BBJ7_9ACTN</name>
<dbReference type="EMBL" id="SLWM01000025">
    <property type="protein sequence ID" value="TCO12608.1"/>
    <property type="molecule type" value="Genomic_DNA"/>
</dbReference>
<organism evidence="1 2">
    <name type="scientific">Kribbella orskensis</name>
    <dbReference type="NCBI Taxonomy" id="2512216"/>
    <lineage>
        <taxon>Bacteria</taxon>
        <taxon>Bacillati</taxon>
        <taxon>Actinomycetota</taxon>
        <taxon>Actinomycetes</taxon>
        <taxon>Propionibacteriales</taxon>
        <taxon>Kribbellaceae</taxon>
        <taxon>Kribbella</taxon>
    </lineage>
</organism>
<proteinExistence type="predicted"/>
<protein>
    <submittedName>
        <fullName evidence="1">Uncharacterized protein</fullName>
    </submittedName>
</protein>
<gene>
    <name evidence="1" type="ORF">EV644_12520</name>
</gene>
<evidence type="ECO:0000313" key="1">
    <source>
        <dbReference type="EMBL" id="TCO12608.1"/>
    </source>
</evidence>